<sequence>MLDVTGENNAMLTGVFIEGKTFQNLSVSSPAPKRMHRSAVPPPDATRLCWCGDQTKDIRRSPILQLKRSAKTNRQDSGDRERGTRGGVIRLEPKEVLAGAYGRSLGARGVGGGVVSEELGS</sequence>
<feature type="region of interest" description="Disordered" evidence="1">
    <location>
        <begin position="65"/>
        <end position="89"/>
    </location>
</feature>
<evidence type="ECO:0000313" key="3">
    <source>
        <dbReference type="Proteomes" id="UP000317650"/>
    </source>
</evidence>
<proteinExistence type="predicted"/>
<protein>
    <submittedName>
        <fullName evidence="2">Uncharacterized protein</fullName>
    </submittedName>
</protein>
<dbReference type="Proteomes" id="UP000317650">
    <property type="component" value="Chromosome 5"/>
</dbReference>
<reference evidence="2 3" key="1">
    <citation type="journal article" date="2019" name="Nat. Plants">
        <title>Genome sequencing of Musa balbisiana reveals subgenome evolution and function divergence in polyploid bananas.</title>
        <authorList>
            <person name="Yao X."/>
        </authorList>
    </citation>
    <scope>NUCLEOTIDE SEQUENCE [LARGE SCALE GENOMIC DNA]</scope>
    <source>
        <strain evidence="3">cv. DH-PKW</strain>
        <tissue evidence="2">Leaves</tissue>
    </source>
</reference>
<name>A0A4S8JV58_MUSBA</name>
<dbReference type="EMBL" id="PYDT01000003">
    <property type="protein sequence ID" value="THU66102.1"/>
    <property type="molecule type" value="Genomic_DNA"/>
</dbReference>
<comment type="caution">
    <text evidence="2">The sequence shown here is derived from an EMBL/GenBank/DDBJ whole genome shotgun (WGS) entry which is preliminary data.</text>
</comment>
<evidence type="ECO:0000313" key="2">
    <source>
        <dbReference type="EMBL" id="THU66102.1"/>
    </source>
</evidence>
<gene>
    <name evidence="2" type="ORF">C4D60_Mb05t10640</name>
</gene>
<feature type="compositionally biased region" description="Basic and acidic residues" evidence="1">
    <location>
        <begin position="73"/>
        <end position="84"/>
    </location>
</feature>
<dbReference type="AlphaFoldDB" id="A0A4S8JV58"/>
<keyword evidence="3" id="KW-1185">Reference proteome</keyword>
<evidence type="ECO:0000256" key="1">
    <source>
        <dbReference type="SAM" id="MobiDB-lite"/>
    </source>
</evidence>
<organism evidence="2 3">
    <name type="scientific">Musa balbisiana</name>
    <name type="common">Banana</name>
    <dbReference type="NCBI Taxonomy" id="52838"/>
    <lineage>
        <taxon>Eukaryota</taxon>
        <taxon>Viridiplantae</taxon>
        <taxon>Streptophyta</taxon>
        <taxon>Embryophyta</taxon>
        <taxon>Tracheophyta</taxon>
        <taxon>Spermatophyta</taxon>
        <taxon>Magnoliopsida</taxon>
        <taxon>Liliopsida</taxon>
        <taxon>Zingiberales</taxon>
        <taxon>Musaceae</taxon>
        <taxon>Musa</taxon>
    </lineage>
</organism>
<accession>A0A4S8JV58</accession>